<dbReference type="EMBL" id="BOPF01000010">
    <property type="protein sequence ID" value="GIJ46320.1"/>
    <property type="molecule type" value="Genomic_DNA"/>
</dbReference>
<feature type="compositionally biased region" description="Pro residues" evidence="1">
    <location>
        <begin position="267"/>
        <end position="304"/>
    </location>
</feature>
<accession>A0A8J3YLY7</accession>
<dbReference type="AlphaFoldDB" id="A0A8J3YLY7"/>
<evidence type="ECO:0000313" key="4">
    <source>
        <dbReference type="Proteomes" id="UP000619260"/>
    </source>
</evidence>
<organism evidence="3 4">
    <name type="scientific">Virgisporangium aliadipatigenens</name>
    <dbReference type="NCBI Taxonomy" id="741659"/>
    <lineage>
        <taxon>Bacteria</taxon>
        <taxon>Bacillati</taxon>
        <taxon>Actinomycetota</taxon>
        <taxon>Actinomycetes</taxon>
        <taxon>Micromonosporales</taxon>
        <taxon>Micromonosporaceae</taxon>
        <taxon>Virgisporangium</taxon>
    </lineage>
</organism>
<feature type="region of interest" description="Disordered" evidence="1">
    <location>
        <begin position="265"/>
        <end position="362"/>
    </location>
</feature>
<dbReference type="RefSeq" id="WP_203899861.1">
    <property type="nucleotide sequence ID" value="NZ_BOPF01000010.1"/>
</dbReference>
<dbReference type="SUPFAM" id="SSF63829">
    <property type="entry name" value="Calcium-dependent phosphotriesterase"/>
    <property type="match status" value="1"/>
</dbReference>
<evidence type="ECO:0000313" key="3">
    <source>
        <dbReference type="EMBL" id="GIJ46320.1"/>
    </source>
</evidence>
<protein>
    <submittedName>
        <fullName evidence="3">Uncharacterized protein</fullName>
    </submittedName>
</protein>
<sequence length="390" mass="40834">MLTPLFVRSTVLLAVLVAVPAPASAAPVDVLPEGLVWVATPPGAGTSVLHRVGADGRVTRQRLPYPMNAIGCAADGTVYGLGDGFGGGPRPVRVEPDGTATPLGRVRGLRRYGLATGYAATFRGERLVVRTDGELRELTLERPRQERTARLPDLPYLGDWDADADGNLWSVAGARRRGAELIRIDAAGRAVDRARIPHLPGGRAYGGVALDSAAEALYALYHHAERASVLYRVPLRAPERAVEVARLDPAVSTDAAMCPVERATPQAIPPEEPAPSPAPSPAPQPSPSPSPPPSASPSLPPSPALPGSSGALPPVARVLIPPLSTAAPPATEPAPVPVPSKRRPRRTPQPVAAPPEQPSLLSKRALPVVSALMMIAAVTTRLARTIRRPR</sequence>
<evidence type="ECO:0000256" key="1">
    <source>
        <dbReference type="SAM" id="MobiDB-lite"/>
    </source>
</evidence>
<comment type="caution">
    <text evidence="3">The sequence shown here is derived from an EMBL/GenBank/DDBJ whole genome shotgun (WGS) entry which is preliminary data.</text>
</comment>
<dbReference type="Proteomes" id="UP000619260">
    <property type="component" value="Unassembled WGS sequence"/>
</dbReference>
<keyword evidence="2" id="KW-0732">Signal</keyword>
<gene>
    <name evidence="3" type="ORF">Val02_32060</name>
</gene>
<name>A0A8J3YLY7_9ACTN</name>
<reference evidence="3" key="1">
    <citation type="submission" date="2021-01" db="EMBL/GenBank/DDBJ databases">
        <title>Whole genome shotgun sequence of Virgisporangium aliadipatigenens NBRC 105644.</title>
        <authorList>
            <person name="Komaki H."/>
            <person name="Tamura T."/>
        </authorList>
    </citation>
    <scope>NUCLEOTIDE SEQUENCE</scope>
    <source>
        <strain evidence="3">NBRC 105644</strain>
    </source>
</reference>
<keyword evidence="4" id="KW-1185">Reference proteome</keyword>
<proteinExistence type="predicted"/>
<feature type="chain" id="PRO_5035162375" evidence="2">
    <location>
        <begin position="26"/>
        <end position="390"/>
    </location>
</feature>
<feature type="signal peptide" evidence="2">
    <location>
        <begin position="1"/>
        <end position="25"/>
    </location>
</feature>
<evidence type="ECO:0000256" key="2">
    <source>
        <dbReference type="SAM" id="SignalP"/>
    </source>
</evidence>
<feature type="compositionally biased region" description="Low complexity" evidence="1">
    <location>
        <begin position="305"/>
        <end position="314"/>
    </location>
</feature>